<organism evidence="7 8">
    <name type="scientific">Pseudonocardia halophobica</name>
    <dbReference type="NCBI Taxonomy" id="29401"/>
    <lineage>
        <taxon>Bacteria</taxon>
        <taxon>Bacillati</taxon>
        <taxon>Actinomycetota</taxon>
        <taxon>Actinomycetes</taxon>
        <taxon>Pseudonocardiales</taxon>
        <taxon>Pseudonocardiaceae</taxon>
        <taxon>Pseudonocardia</taxon>
    </lineage>
</organism>
<dbReference type="Proteomes" id="UP001143463">
    <property type="component" value="Unassembled WGS sequence"/>
</dbReference>
<dbReference type="RefSeq" id="WP_037044335.1">
    <property type="nucleotide sequence ID" value="NZ_BAAAUZ010000017.1"/>
</dbReference>
<reference evidence="7" key="2">
    <citation type="submission" date="2023-01" db="EMBL/GenBank/DDBJ databases">
        <authorList>
            <person name="Sun Q."/>
            <person name="Evtushenko L."/>
        </authorList>
    </citation>
    <scope>NUCLEOTIDE SEQUENCE</scope>
    <source>
        <strain evidence="7">VKM Ac-1069</strain>
    </source>
</reference>
<feature type="domain" description="Metallo-beta-lactamase" evidence="6">
    <location>
        <begin position="12"/>
        <end position="201"/>
    </location>
</feature>
<dbReference type="Pfam" id="PF00753">
    <property type="entry name" value="Lactamase_B"/>
    <property type="match status" value="1"/>
</dbReference>
<dbReference type="GO" id="GO:0046872">
    <property type="term" value="F:metal ion binding"/>
    <property type="evidence" value="ECO:0007669"/>
    <property type="project" value="UniProtKB-KW"/>
</dbReference>
<evidence type="ECO:0000259" key="6">
    <source>
        <dbReference type="SMART" id="SM00849"/>
    </source>
</evidence>
<keyword evidence="8" id="KW-1185">Reference proteome</keyword>
<dbReference type="InterPro" id="IPR001279">
    <property type="entry name" value="Metallo-B-lactamas"/>
</dbReference>
<sequence length="241" mass="25353">MLVAGFPAGAFQTNCYVVARGAGEACVVVDPGQDAVEPLEAVLAEHRLTPVAVLLTHGHFDHTFSVQPVCDGSDIPAWIHPDDRELLADPMKGISSESAAFFGGRLELKEPREVRTLTDRSDLELAGMRLRVDHTPGHTQGSVVFTTETEDGTEVILAGDTLFAGSIGRTDLPGGSHRQLLESIRERLLGRPDSGVVLPGHGPTTTVGRERVSNPFLQGLAGTTGAADVDPAATPAPGRGL</sequence>
<dbReference type="InterPro" id="IPR036866">
    <property type="entry name" value="RibonucZ/Hydroxyglut_hydro"/>
</dbReference>
<evidence type="ECO:0000256" key="1">
    <source>
        <dbReference type="ARBA" id="ARBA00001947"/>
    </source>
</evidence>
<dbReference type="CDD" id="cd06262">
    <property type="entry name" value="metallo-hydrolase-like_MBL-fold"/>
    <property type="match status" value="1"/>
</dbReference>
<comment type="cofactor">
    <cofactor evidence="1">
        <name>Zn(2+)</name>
        <dbReference type="ChEBI" id="CHEBI:29105"/>
    </cofactor>
</comment>
<evidence type="ECO:0000313" key="8">
    <source>
        <dbReference type="Proteomes" id="UP001143463"/>
    </source>
</evidence>
<reference evidence="7" key="1">
    <citation type="journal article" date="2014" name="Int. J. Syst. Evol. Microbiol.">
        <title>Complete genome sequence of Corynebacterium casei LMG S-19264T (=DSM 44701T), isolated from a smear-ripened cheese.</title>
        <authorList>
            <consortium name="US DOE Joint Genome Institute (JGI-PGF)"/>
            <person name="Walter F."/>
            <person name="Albersmeier A."/>
            <person name="Kalinowski J."/>
            <person name="Ruckert C."/>
        </authorList>
    </citation>
    <scope>NUCLEOTIDE SEQUENCE</scope>
    <source>
        <strain evidence="7">VKM Ac-1069</strain>
    </source>
</reference>
<dbReference type="Gene3D" id="3.60.15.10">
    <property type="entry name" value="Ribonuclease Z/Hydroxyacylglutathione hydrolase-like"/>
    <property type="match status" value="1"/>
</dbReference>
<keyword evidence="3" id="KW-0378">Hydrolase</keyword>
<gene>
    <name evidence="7" type="ORF">GCM10017577_43930</name>
</gene>
<name>A0A9W6L709_9PSEU</name>
<dbReference type="AlphaFoldDB" id="A0A9W6L709"/>
<evidence type="ECO:0000256" key="4">
    <source>
        <dbReference type="ARBA" id="ARBA00022833"/>
    </source>
</evidence>
<feature type="region of interest" description="Disordered" evidence="5">
    <location>
        <begin position="219"/>
        <end position="241"/>
    </location>
</feature>
<keyword evidence="4" id="KW-0862">Zinc</keyword>
<dbReference type="SUPFAM" id="SSF56281">
    <property type="entry name" value="Metallo-hydrolase/oxidoreductase"/>
    <property type="match status" value="1"/>
</dbReference>
<dbReference type="EMBL" id="BSFQ01000020">
    <property type="protein sequence ID" value="GLL13250.1"/>
    <property type="molecule type" value="Genomic_DNA"/>
</dbReference>
<dbReference type="GO" id="GO:0016787">
    <property type="term" value="F:hydrolase activity"/>
    <property type="evidence" value="ECO:0007669"/>
    <property type="project" value="UniProtKB-KW"/>
</dbReference>
<dbReference type="PANTHER" id="PTHR46233">
    <property type="entry name" value="HYDROXYACYLGLUTATHIONE HYDROLASE GLOC"/>
    <property type="match status" value="1"/>
</dbReference>
<evidence type="ECO:0000313" key="7">
    <source>
        <dbReference type="EMBL" id="GLL13250.1"/>
    </source>
</evidence>
<dbReference type="InterPro" id="IPR051453">
    <property type="entry name" value="MBL_Glyoxalase_II"/>
</dbReference>
<accession>A0A9W6L709</accession>
<evidence type="ECO:0000256" key="5">
    <source>
        <dbReference type="SAM" id="MobiDB-lite"/>
    </source>
</evidence>
<protein>
    <recommendedName>
        <fullName evidence="6">Metallo-beta-lactamase domain-containing protein</fullName>
    </recommendedName>
</protein>
<evidence type="ECO:0000256" key="3">
    <source>
        <dbReference type="ARBA" id="ARBA00022801"/>
    </source>
</evidence>
<evidence type="ECO:0000256" key="2">
    <source>
        <dbReference type="ARBA" id="ARBA00022723"/>
    </source>
</evidence>
<proteinExistence type="predicted"/>
<dbReference type="PANTHER" id="PTHR46233:SF3">
    <property type="entry name" value="HYDROXYACYLGLUTATHIONE HYDROLASE GLOC"/>
    <property type="match status" value="1"/>
</dbReference>
<keyword evidence="2" id="KW-0479">Metal-binding</keyword>
<comment type="caution">
    <text evidence="7">The sequence shown here is derived from an EMBL/GenBank/DDBJ whole genome shotgun (WGS) entry which is preliminary data.</text>
</comment>
<dbReference type="SMART" id="SM00849">
    <property type="entry name" value="Lactamase_B"/>
    <property type="match status" value="1"/>
</dbReference>
<feature type="compositionally biased region" description="Low complexity" evidence="5">
    <location>
        <begin position="221"/>
        <end position="241"/>
    </location>
</feature>